<feature type="transmembrane region" description="Helical" evidence="1">
    <location>
        <begin position="97"/>
        <end position="117"/>
    </location>
</feature>
<proteinExistence type="predicted"/>
<keyword evidence="1" id="KW-0812">Transmembrane</keyword>
<accession>A0A0P8A470</accession>
<keyword evidence="1" id="KW-0472">Membrane</keyword>
<feature type="non-terminal residue" evidence="2">
    <location>
        <position position="178"/>
    </location>
</feature>
<dbReference type="Proteomes" id="UP000050360">
    <property type="component" value="Unassembled WGS sequence"/>
</dbReference>
<protein>
    <submittedName>
        <fullName evidence="2">Uncharacterized protein</fullName>
    </submittedName>
</protein>
<dbReference type="AlphaFoldDB" id="A0A0P8A470"/>
<gene>
    <name evidence="2" type="ORF">MPEBLZ_04215</name>
</gene>
<dbReference type="EMBL" id="LKCM01000401">
    <property type="protein sequence ID" value="KPQ41236.1"/>
    <property type="molecule type" value="Genomic_DNA"/>
</dbReference>
<keyword evidence="1" id="KW-1133">Transmembrane helix</keyword>
<evidence type="ECO:0000313" key="3">
    <source>
        <dbReference type="Proteomes" id="UP000050360"/>
    </source>
</evidence>
<organism evidence="2 3">
    <name type="scientific">Candidatus Methanoperedens nitratireducens</name>
    <dbReference type="NCBI Taxonomy" id="1392998"/>
    <lineage>
        <taxon>Archaea</taxon>
        <taxon>Methanobacteriati</taxon>
        <taxon>Methanobacteriota</taxon>
        <taxon>Stenosarchaea group</taxon>
        <taxon>Methanomicrobia</taxon>
        <taxon>Methanosarcinales</taxon>
        <taxon>ANME-2 cluster</taxon>
        <taxon>Candidatus Methanoperedentaceae</taxon>
        <taxon>Candidatus Methanoperedens</taxon>
    </lineage>
</organism>
<sequence length="178" mass="19626">MPPTIMILMKFAERCPKCGGFVQTKSVRKSIGLGFVEIPVAQFCLNPVCDWYQDFAETRKPEDIKEGFQLKIPSIDRKLPAFKNPEFKIPEISRNQMIALAAIIGLIVIYTIFTYLVPVNHFDPGNGVNQKQPVQSGLQNNNTTLSSVTPKIPAIVPATIPAAIPPSIIEPPIKIDVA</sequence>
<name>A0A0P8A470_9EURY</name>
<evidence type="ECO:0000313" key="2">
    <source>
        <dbReference type="EMBL" id="KPQ41236.1"/>
    </source>
</evidence>
<comment type="caution">
    <text evidence="2">The sequence shown here is derived from an EMBL/GenBank/DDBJ whole genome shotgun (WGS) entry which is preliminary data.</text>
</comment>
<reference evidence="2 3" key="1">
    <citation type="submission" date="2015-09" db="EMBL/GenBank/DDBJ databases">
        <title>A metagenomics-based metabolic model of nitrate-dependent anaerobic oxidation of methane by Methanoperedens-like archaea.</title>
        <authorList>
            <person name="Arshad A."/>
            <person name="Speth D.R."/>
            <person name="De Graaf R.M."/>
            <person name="Op Den Camp H.J."/>
            <person name="Jetten M.S."/>
            <person name="Welte C.U."/>
        </authorList>
    </citation>
    <scope>NUCLEOTIDE SEQUENCE [LARGE SCALE GENOMIC DNA]</scope>
</reference>
<evidence type="ECO:0000256" key="1">
    <source>
        <dbReference type="SAM" id="Phobius"/>
    </source>
</evidence>